<evidence type="ECO:0000313" key="4">
    <source>
        <dbReference type="Proteomes" id="UP000286235"/>
    </source>
</evidence>
<dbReference type="SUPFAM" id="SSF52075">
    <property type="entry name" value="Outer arm dynein light chain 1"/>
    <property type="match status" value="1"/>
</dbReference>
<keyword evidence="1" id="KW-0433">Leucine-rich repeat</keyword>
<keyword evidence="2" id="KW-0677">Repeat</keyword>
<accession>A0A420VDP8</accession>
<dbReference type="InterPro" id="IPR025875">
    <property type="entry name" value="Leu-rich_rpt_4"/>
</dbReference>
<evidence type="ECO:0000313" key="3">
    <source>
        <dbReference type="EMBL" id="RKO61676.1"/>
    </source>
</evidence>
<comment type="caution">
    <text evidence="3">The sequence shown here is derived from an EMBL/GenBank/DDBJ whole genome shotgun (WGS) entry which is preliminary data.</text>
</comment>
<dbReference type="PANTHER" id="PTHR46652">
    <property type="entry name" value="LEUCINE-RICH REPEAT AND IQ DOMAIN-CONTAINING PROTEIN 1-RELATED"/>
    <property type="match status" value="1"/>
</dbReference>
<gene>
    <name evidence="3" type="ORF">Cdeb_01147</name>
</gene>
<dbReference type="EMBL" id="AZRV01000035">
    <property type="protein sequence ID" value="RKO61676.1"/>
    <property type="molecule type" value="Genomic_DNA"/>
</dbReference>
<dbReference type="Proteomes" id="UP000286235">
    <property type="component" value="Unassembled WGS sequence"/>
</dbReference>
<dbReference type="InterPro" id="IPR001611">
    <property type="entry name" value="Leu-rich_rpt"/>
</dbReference>
<proteinExistence type="predicted"/>
<dbReference type="AlphaFoldDB" id="A0A420VDP8"/>
<organism evidence="3 4">
    <name type="scientific">Caldibacillus debilis GB1</name>
    <dbReference type="NCBI Taxonomy" id="1339248"/>
    <lineage>
        <taxon>Bacteria</taxon>
        <taxon>Bacillati</taxon>
        <taxon>Bacillota</taxon>
        <taxon>Bacilli</taxon>
        <taxon>Bacillales</taxon>
        <taxon>Bacillaceae</taxon>
        <taxon>Caldibacillus</taxon>
    </lineage>
</organism>
<dbReference type="RefSeq" id="WP_120668992.1">
    <property type="nucleotide sequence ID" value="NZ_AZRV01000035.1"/>
</dbReference>
<dbReference type="Pfam" id="PF12799">
    <property type="entry name" value="LRR_4"/>
    <property type="match status" value="2"/>
</dbReference>
<sequence>MNPSIPDEALKQLFKTMNRSSLIRENVSVKTLSKIRYLNANQREIQNLIGIGLCKSLETLYLCGNRFTDISPLADLPSLRYLDLSDNPQIDWQGLAVSFPSVKELELRNCRIETDKILLHFPNLRRVSLYHNRISSIRTLYFLPHLESVNLDHNPIPEEEIEAFYNKTGCGKG</sequence>
<dbReference type="InterPro" id="IPR032675">
    <property type="entry name" value="LRR_dom_sf"/>
</dbReference>
<dbReference type="InterPro" id="IPR050836">
    <property type="entry name" value="SDS22/Internalin_LRR"/>
</dbReference>
<dbReference type="PANTHER" id="PTHR46652:SF3">
    <property type="entry name" value="LEUCINE-RICH REPEAT-CONTAINING PROTEIN 9"/>
    <property type="match status" value="1"/>
</dbReference>
<evidence type="ECO:0000256" key="2">
    <source>
        <dbReference type="ARBA" id="ARBA00022737"/>
    </source>
</evidence>
<evidence type="ECO:0000256" key="1">
    <source>
        <dbReference type="ARBA" id="ARBA00022614"/>
    </source>
</evidence>
<dbReference type="Gene3D" id="3.80.10.10">
    <property type="entry name" value="Ribonuclease Inhibitor"/>
    <property type="match status" value="1"/>
</dbReference>
<name>A0A420VDP8_9BACI</name>
<protein>
    <submittedName>
        <fullName evidence="3">Leucine Rich repeats (2 copies)/Leucine rich repeat</fullName>
    </submittedName>
</protein>
<keyword evidence="4" id="KW-1185">Reference proteome</keyword>
<dbReference type="PROSITE" id="PS51450">
    <property type="entry name" value="LRR"/>
    <property type="match status" value="2"/>
</dbReference>
<reference evidence="3 4" key="1">
    <citation type="submission" date="2013-12" db="EMBL/GenBank/DDBJ databases">
        <title>Genome and proteome characterization of Caldibacillus debilis GB1 derived from a cellulolytic aero-tolerant co-culture.</title>
        <authorList>
            <person name="Wushke S.T."/>
            <person name="Zhang X."/>
            <person name="Fristensky B."/>
            <person name="Wilkins J.A."/>
            <person name="Levin D.B."/>
            <person name="Sparling R."/>
        </authorList>
    </citation>
    <scope>NUCLEOTIDE SEQUENCE [LARGE SCALE GENOMIC DNA]</scope>
    <source>
        <strain evidence="3 4">GB1</strain>
    </source>
</reference>